<protein>
    <submittedName>
        <fullName evidence="1">Uncharacterized protein</fullName>
    </submittedName>
</protein>
<dbReference type="AlphaFoldDB" id="A0A645EXP3"/>
<organism evidence="1">
    <name type="scientific">bioreactor metagenome</name>
    <dbReference type="NCBI Taxonomy" id="1076179"/>
    <lineage>
        <taxon>unclassified sequences</taxon>
        <taxon>metagenomes</taxon>
        <taxon>ecological metagenomes</taxon>
    </lineage>
</organism>
<proteinExistence type="predicted"/>
<evidence type="ECO:0000313" key="1">
    <source>
        <dbReference type="EMBL" id="MPN06825.1"/>
    </source>
</evidence>
<sequence length="141" mass="15723">MIASSPAVWPKVSLIPFRLSRSIKAHTARLPSFSRLSRMACSIKPRRLYTLHSGSYSDRKLNTSMRSRVLSSSLRTMRSLDFKSRKLASMPSCRPMMWRIGSVCSSASHKKTPYCMSPEKMPKLISSSLPSRAGSPVKGNS</sequence>
<comment type="caution">
    <text evidence="1">The sequence shown here is derived from an EMBL/GenBank/DDBJ whole genome shotgun (WGS) entry which is preliminary data.</text>
</comment>
<gene>
    <name evidence="1" type="ORF">SDC9_154082</name>
</gene>
<name>A0A645EXP3_9ZZZZ</name>
<accession>A0A645EXP3</accession>
<dbReference type="EMBL" id="VSSQ01052769">
    <property type="protein sequence ID" value="MPN06825.1"/>
    <property type="molecule type" value="Genomic_DNA"/>
</dbReference>
<reference evidence="1" key="1">
    <citation type="submission" date="2019-08" db="EMBL/GenBank/DDBJ databases">
        <authorList>
            <person name="Kucharzyk K."/>
            <person name="Murdoch R.W."/>
            <person name="Higgins S."/>
            <person name="Loffler F."/>
        </authorList>
    </citation>
    <scope>NUCLEOTIDE SEQUENCE</scope>
</reference>